<dbReference type="EMBL" id="AP024419">
    <property type="protein sequence ID" value="BCR87537.1"/>
    <property type="molecule type" value="Genomic_DNA"/>
</dbReference>
<keyword evidence="1" id="KW-0812">Transmembrane</keyword>
<feature type="transmembrane region" description="Helical" evidence="1">
    <location>
        <begin position="24"/>
        <end position="44"/>
    </location>
</feature>
<dbReference type="AlphaFoldDB" id="A0A7R7VMP8"/>
<proteinExistence type="predicted"/>
<keyword evidence="1" id="KW-1133">Transmembrane helix</keyword>
<dbReference type="RefSeq" id="XP_043136059.1">
    <property type="nucleotide sequence ID" value="XM_043278262.1"/>
</dbReference>
<dbReference type="GeneID" id="66981896"/>
<dbReference type="KEGG" id="ache:ACHE_40101A"/>
<organism evidence="2 3">
    <name type="scientific">Aspergillus chevalieri</name>
    <name type="common">Eurotium chevalieri</name>
    <dbReference type="NCBI Taxonomy" id="182096"/>
    <lineage>
        <taxon>Eukaryota</taxon>
        <taxon>Fungi</taxon>
        <taxon>Dikarya</taxon>
        <taxon>Ascomycota</taxon>
        <taxon>Pezizomycotina</taxon>
        <taxon>Eurotiomycetes</taxon>
        <taxon>Eurotiomycetidae</taxon>
        <taxon>Eurotiales</taxon>
        <taxon>Aspergillaceae</taxon>
        <taxon>Aspergillus</taxon>
        <taxon>Aspergillus subgen. Aspergillus</taxon>
    </lineage>
</organism>
<sequence length="99" mass="11661">MTKEVKSAGRAYENVHRYPACSRVFYYVRWILIMLAVGSIALPVEHYVKCRYYQKNEKAACRGESNSVMIVLGCAFLVWWPIERAMFYLARQYVRNPTQ</sequence>
<dbReference type="Proteomes" id="UP000637239">
    <property type="component" value="Chromosome 4"/>
</dbReference>
<name>A0A7R7VMP8_ASPCH</name>
<evidence type="ECO:0000256" key="1">
    <source>
        <dbReference type="SAM" id="Phobius"/>
    </source>
</evidence>
<evidence type="ECO:0000313" key="2">
    <source>
        <dbReference type="EMBL" id="BCR87537.1"/>
    </source>
</evidence>
<keyword evidence="3" id="KW-1185">Reference proteome</keyword>
<gene>
    <name evidence="2" type="ORF">ACHE_40101A</name>
</gene>
<accession>A0A7R7VMP8</accession>
<reference evidence="2" key="2">
    <citation type="submission" date="2021-02" db="EMBL/GenBank/DDBJ databases">
        <title>Aspergillus chevalieri M1 genome sequence.</title>
        <authorList>
            <person name="Kadooka C."/>
            <person name="Mori K."/>
            <person name="Futagami T."/>
        </authorList>
    </citation>
    <scope>NUCLEOTIDE SEQUENCE</scope>
    <source>
        <strain evidence="2">M1</strain>
    </source>
</reference>
<protein>
    <submittedName>
        <fullName evidence="2">Uncharacterized protein</fullName>
    </submittedName>
</protein>
<evidence type="ECO:0000313" key="3">
    <source>
        <dbReference type="Proteomes" id="UP000637239"/>
    </source>
</evidence>
<reference evidence="2" key="1">
    <citation type="submission" date="2021-01" db="EMBL/GenBank/DDBJ databases">
        <authorList>
            <consortium name="Aspergillus chevalieri M1 genome sequencing consortium"/>
            <person name="Kazuki M."/>
            <person name="Futagami T."/>
        </authorList>
    </citation>
    <scope>NUCLEOTIDE SEQUENCE</scope>
    <source>
        <strain evidence="2">M1</strain>
    </source>
</reference>
<keyword evidence="1" id="KW-0472">Membrane</keyword>
<feature type="transmembrane region" description="Helical" evidence="1">
    <location>
        <begin position="65"/>
        <end position="82"/>
    </location>
</feature>